<name>C8PF02_9BACT</name>
<dbReference type="Gene3D" id="3.40.190.10">
    <property type="entry name" value="Periplasmic binding protein-like II"/>
    <property type="match status" value="2"/>
</dbReference>
<organism evidence="6 7">
    <name type="scientific">Campylobacter gracilis RM3268</name>
    <dbReference type="NCBI Taxonomy" id="553220"/>
    <lineage>
        <taxon>Bacteria</taxon>
        <taxon>Pseudomonadati</taxon>
        <taxon>Campylobacterota</taxon>
        <taxon>Epsilonproteobacteria</taxon>
        <taxon>Campylobacterales</taxon>
        <taxon>Campylobacteraceae</taxon>
        <taxon>Campylobacter</taxon>
    </lineage>
</organism>
<dbReference type="PANTHER" id="PTHR30632">
    <property type="entry name" value="MOLYBDATE-BINDING PERIPLASMIC PROTEIN"/>
    <property type="match status" value="1"/>
</dbReference>
<protein>
    <submittedName>
        <fullName evidence="6">Molybdate ABC transporter, periplasmic molybdate-binding protein</fullName>
    </submittedName>
</protein>
<dbReference type="PANTHER" id="PTHR30632:SF14">
    <property type="entry name" value="TUNGSTATE_MOLYBDATE_CHROMATE-BINDING PROTEIN MODA"/>
    <property type="match status" value="1"/>
</dbReference>
<keyword evidence="7" id="KW-1185">Reference proteome</keyword>
<dbReference type="OrthoDB" id="9785015at2"/>
<keyword evidence="4" id="KW-0500">Molybdenum</keyword>
<dbReference type="PIRSF" id="PIRSF004846">
    <property type="entry name" value="ModA"/>
    <property type="match status" value="1"/>
</dbReference>
<dbReference type="RefSeq" id="WP_005869701.1">
    <property type="nucleotide sequence ID" value="NZ_ACYG01000009.1"/>
</dbReference>
<comment type="similarity">
    <text evidence="1">Belongs to the bacterial solute-binding protein ModA family.</text>
</comment>
<dbReference type="CDD" id="cd13539">
    <property type="entry name" value="PBP2_AvModA"/>
    <property type="match status" value="1"/>
</dbReference>
<dbReference type="GO" id="GO:0015689">
    <property type="term" value="P:molybdate ion transport"/>
    <property type="evidence" value="ECO:0007669"/>
    <property type="project" value="InterPro"/>
</dbReference>
<gene>
    <name evidence="6" type="primary">modA</name>
    <name evidence="6" type="ORF">CAMGR0001_2642</name>
</gene>
<accession>C8PF02</accession>
<dbReference type="EMBL" id="ACYG01000009">
    <property type="protein sequence ID" value="EEV18630.1"/>
    <property type="molecule type" value="Genomic_DNA"/>
</dbReference>
<dbReference type="InterPro" id="IPR050682">
    <property type="entry name" value="ModA/WtpA"/>
</dbReference>
<evidence type="ECO:0000256" key="1">
    <source>
        <dbReference type="ARBA" id="ARBA00009175"/>
    </source>
</evidence>
<reference evidence="6 7" key="1">
    <citation type="submission" date="2009-07" db="EMBL/GenBank/DDBJ databases">
        <authorList>
            <person name="Madupu R."/>
            <person name="Sebastian Y."/>
            <person name="Durkin A.S."/>
            <person name="Torralba M."/>
            <person name="Methe B."/>
            <person name="Sutton G.G."/>
            <person name="Strausberg R.L."/>
            <person name="Nelson K.E."/>
        </authorList>
    </citation>
    <scope>NUCLEOTIDE SEQUENCE [LARGE SCALE GENOMIC DNA]</scope>
    <source>
        <strain evidence="6 7">RM3268</strain>
    </source>
</reference>
<dbReference type="AlphaFoldDB" id="C8PF02"/>
<feature type="binding site" evidence="4">
    <location>
        <position position="56"/>
    </location>
    <ligand>
        <name>molybdate</name>
        <dbReference type="ChEBI" id="CHEBI:36264"/>
    </ligand>
</feature>
<dbReference type="InterPro" id="IPR044084">
    <property type="entry name" value="AvModA-like_subst-bd"/>
</dbReference>
<keyword evidence="3 5" id="KW-0732">Signal</keyword>
<evidence type="ECO:0000256" key="4">
    <source>
        <dbReference type="PIRSR" id="PIRSR004846-1"/>
    </source>
</evidence>
<dbReference type="Proteomes" id="UP000005709">
    <property type="component" value="Unassembled WGS sequence"/>
</dbReference>
<dbReference type="STRING" id="824.CGRAC_0350"/>
<feature type="chain" id="PRO_5002991036" evidence="5">
    <location>
        <begin position="19"/>
        <end position="255"/>
    </location>
</feature>
<dbReference type="NCBIfam" id="TIGR01256">
    <property type="entry name" value="modA"/>
    <property type="match status" value="1"/>
</dbReference>
<sequence length="255" mass="26957">MKLKAVLLGILTAGALSAGEVSVAAAANTTYAFDEIKAEFAKLHPQTTLNVSLGASGALSTQIKNGAPFDIFMAADMKFADDLHKEGFAAAPAKTYAKGKVAMFSVRGVDLSKGLEILKDPSVKTISIANPKTAPYGTASVEAFKKAGIYEDIKGKIVEAKSIGEALSQALKASDVGFIAASAMYAPKMAKDGCNGKPCKQGENFVLVDTKLYEPIAQGMVVLNRAKDNAEAKAFYDFILSDKGKEIFAKYGYEF</sequence>
<evidence type="ECO:0000313" key="6">
    <source>
        <dbReference type="EMBL" id="EEV18630.1"/>
    </source>
</evidence>
<feature type="binding site" evidence="4">
    <location>
        <position position="163"/>
    </location>
    <ligand>
        <name>molybdate</name>
        <dbReference type="ChEBI" id="CHEBI:36264"/>
    </ligand>
</feature>
<evidence type="ECO:0000256" key="2">
    <source>
        <dbReference type="ARBA" id="ARBA00022723"/>
    </source>
</evidence>
<comment type="caution">
    <text evidence="6">The sequence shown here is derived from an EMBL/GenBank/DDBJ whole genome shotgun (WGS) entry which is preliminary data.</text>
</comment>
<keyword evidence="2 4" id="KW-0479">Metal-binding</keyword>
<dbReference type="InterPro" id="IPR005950">
    <property type="entry name" value="ModA"/>
</dbReference>
<evidence type="ECO:0000313" key="7">
    <source>
        <dbReference type="Proteomes" id="UP000005709"/>
    </source>
</evidence>
<evidence type="ECO:0000256" key="3">
    <source>
        <dbReference type="ARBA" id="ARBA00022729"/>
    </source>
</evidence>
<dbReference type="GO" id="GO:0030973">
    <property type="term" value="F:molybdate ion binding"/>
    <property type="evidence" value="ECO:0007669"/>
    <property type="project" value="InterPro"/>
</dbReference>
<dbReference type="eggNOG" id="COG0725">
    <property type="taxonomic scope" value="Bacteria"/>
</dbReference>
<dbReference type="Pfam" id="PF13531">
    <property type="entry name" value="SBP_bac_11"/>
    <property type="match status" value="1"/>
</dbReference>
<dbReference type="GO" id="GO:0046872">
    <property type="term" value="F:metal ion binding"/>
    <property type="evidence" value="ECO:0007669"/>
    <property type="project" value="UniProtKB-KW"/>
</dbReference>
<feature type="signal peptide" evidence="5">
    <location>
        <begin position="1"/>
        <end position="18"/>
    </location>
</feature>
<evidence type="ECO:0000256" key="5">
    <source>
        <dbReference type="SAM" id="SignalP"/>
    </source>
</evidence>
<proteinExistence type="inferred from homology"/>
<dbReference type="SUPFAM" id="SSF53850">
    <property type="entry name" value="Periplasmic binding protein-like II"/>
    <property type="match status" value="1"/>
</dbReference>